<name>A0ABU0BKR6_9HYPH</name>
<sequence length="41" mass="4354">MRPIFIVLLGSILSILVVKYANNSLANDVPLATPENAATTL</sequence>
<gene>
    <name evidence="1" type="ORF">QO002_000978</name>
</gene>
<keyword evidence="2" id="KW-1185">Reference proteome</keyword>
<evidence type="ECO:0000313" key="1">
    <source>
        <dbReference type="EMBL" id="MDQ0318840.1"/>
    </source>
</evidence>
<comment type="caution">
    <text evidence="1">The sequence shown here is derived from an EMBL/GenBank/DDBJ whole genome shotgun (WGS) entry which is preliminary data.</text>
</comment>
<accession>A0ABU0BKR6</accession>
<dbReference type="RefSeq" id="WP_307227243.1">
    <property type="nucleotide sequence ID" value="NZ_JAUSVF010000001.1"/>
</dbReference>
<organism evidence="1 2">
    <name type="scientific">Pararhizobium capsulatum DSM 1112</name>
    <dbReference type="NCBI Taxonomy" id="1121113"/>
    <lineage>
        <taxon>Bacteria</taxon>
        <taxon>Pseudomonadati</taxon>
        <taxon>Pseudomonadota</taxon>
        <taxon>Alphaproteobacteria</taxon>
        <taxon>Hyphomicrobiales</taxon>
        <taxon>Rhizobiaceae</taxon>
        <taxon>Rhizobium/Agrobacterium group</taxon>
        <taxon>Pararhizobium</taxon>
    </lineage>
</organism>
<dbReference type="Proteomes" id="UP001230207">
    <property type="component" value="Unassembled WGS sequence"/>
</dbReference>
<dbReference type="EMBL" id="JAUSVF010000001">
    <property type="protein sequence ID" value="MDQ0318840.1"/>
    <property type="molecule type" value="Genomic_DNA"/>
</dbReference>
<reference evidence="1 2" key="1">
    <citation type="submission" date="2023-07" db="EMBL/GenBank/DDBJ databases">
        <title>Genomic Encyclopedia of Type Strains, Phase IV (KMG-IV): sequencing the most valuable type-strain genomes for metagenomic binning, comparative biology and taxonomic classification.</title>
        <authorList>
            <person name="Goeker M."/>
        </authorList>
    </citation>
    <scope>NUCLEOTIDE SEQUENCE [LARGE SCALE GENOMIC DNA]</scope>
    <source>
        <strain evidence="1 2">DSM 1112</strain>
    </source>
</reference>
<evidence type="ECO:0000313" key="2">
    <source>
        <dbReference type="Proteomes" id="UP001230207"/>
    </source>
</evidence>
<proteinExistence type="predicted"/>
<protein>
    <submittedName>
        <fullName evidence="1">Uncharacterized protein</fullName>
    </submittedName>
</protein>